<keyword evidence="3" id="KW-1185">Reference proteome</keyword>
<proteinExistence type="predicted"/>
<dbReference type="OrthoDB" id="2991244at2"/>
<reference evidence="2 3" key="1">
    <citation type="journal article" date="2015" name="Int. J. Syst. Evol. Microbiol.">
        <title>Sporolactobacillus shoreae sp. nov. and Sporolactobacillus spathodeae sp. nov., two spore-forming lactic acid bacteria isolated from tree barks in Thailand.</title>
        <authorList>
            <person name="Thamacharoensuk T."/>
            <person name="Kitahara M."/>
            <person name="Ohkuma M."/>
            <person name="Thongchul N."/>
            <person name="Tanasupawat S."/>
        </authorList>
    </citation>
    <scope>NUCLEOTIDE SEQUENCE [LARGE SCALE GENOMIC DNA]</scope>
    <source>
        <strain evidence="2 3">BK92</strain>
    </source>
</reference>
<dbReference type="Proteomes" id="UP000298347">
    <property type="component" value="Unassembled WGS sequence"/>
</dbReference>
<dbReference type="Pfam" id="PF01381">
    <property type="entry name" value="HTH_3"/>
    <property type="match status" value="1"/>
</dbReference>
<evidence type="ECO:0000259" key="1">
    <source>
        <dbReference type="PROSITE" id="PS50943"/>
    </source>
</evidence>
<dbReference type="PROSITE" id="PS50943">
    <property type="entry name" value="HTH_CROC1"/>
    <property type="match status" value="1"/>
</dbReference>
<dbReference type="GO" id="GO:0003677">
    <property type="term" value="F:DNA binding"/>
    <property type="evidence" value="ECO:0007669"/>
    <property type="project" value="InterPro"/>
</dbReference>
<dbReference type="InterPro" id="IPR001387">
    <property type="entry name" value="Cro/C1-type_HTH"/>
</dbReference>
<evidence type="ECO:0000313" key="2">
    <source>
        <dbReference type="EMBL" id="TGA95990.1"/>
    </source>
</evidence>
<dbReference type="Gene3D" id="1.10.260.40">
    <property type="entry name" value="lambda repressor-like DNA-binding domains"/>
    <property type="match status" value="1"/>
</dbReference>
<dbReference type="EMBL" id="SRJD01000033">
    <property type="protein sequence ID" value="TGA95990.1"/>
    <property type="molecule type" value="Genomic_DNA"/>
</dbReference>
<name>A0A4Z0GK14_9BACL</name>
<dbReference type="SUPFAM" id="SSF47413">
    <property type="entry name" value="lambda repressor-like DNA-binding domains"/>
    <property type="match status" value="1"/>
</dbReference>
<sequence length="69" mass="7826">MVLSGYNRKTLSKATGLSRNTISTIISGQQNPSYRAMNLLFETLRLSPEEATEIFFNRNLRNMQDEEAG</sequence>
<evidence type="ECO:0000313" key="3">
    <source>
        <dbReference type="Proteomes" id="UP000298347"/>
    </source>
</evidence>
<dbReference type="AlphaFoldDB" id="A0A4Z0GK14"/>
<organism evidence="2 3">
    <name type="scientific">Sporolactobacillus shoreae</name>
    <dbReference type="NCBI Taxonomy" id="1465501"/>
    <lineage>
        <taxon>Bacteria</taxon>
        <taxon>Bacillati</taxon>
        <taxon>Bacillota</taxon>
        <taxon>Bacilli</taxon>
        <taxon>Bacillales</taxon>
        <taxon>Sporolactobacillaceae</taxon>
        <taxon>Sporolactobacillus</taxon>
    </lineage>
</organism>
<dbReference type="CDD" id="cd00093">
    <property type="entry name" value="HTH_XRE"/>
    <property type="match status" value="1"/>
</dbReference>
<feature type="domain" description="HTH cro/C1-type" evidence="1">
    <location>
        <begin position="5"/>
        <end position="51"/>
    </location>
</feature>
<accession>A0A4Z0GK14</accession>
<protein>
    <submittedName>
        <fullName evidence="2">XRE family transcriptional regulator</fullName>
    </submittedName>
</protein>
<dbReference type="InterPro" id="IPR010982">
    <property type="entry name" value="Lambda_DNA-bd_dom_sf"/>
</dbReference>
<gene>
    <name evidence="2" type="ORF">E4665_17070</name>
</gene>
<comment type="caution">
    <text evidence="2">The sequence shown here is derived from an EMBL/GenBank/DDBJ whole genome shotgun (WGS) entry which is preliminary data.</text>
</comment>